<feature type="domain" description="Acetyl-CoA hydrolase/transferase N-terminal" evidence="1">
    <location>
        <begin position="5"/>
        <end position="58"/>
    </location>
</feature>
<sequence length="65" mass="7433">MLNNQTLYEQKLRSPDKVANLVQSGMWVDYGFGNNQPFLFDRVLADRVDELKGVKIRAALPLKPI</sequence>
<evidence type="ECO:0000259" key="1">
    <source>
        <dbReference type="Pfam" id="PF02550"/>
    </source>
</evidence>
<dbReference type="EMBL" id="BARW01007594">
    <property type="protein sequence ID" value="GAI88004.1"/>
    <property type="molecule type" value="Genomic_DNA"/>
</dbReference>
<organism evidence="2">
    <name type="scientific">marine sediment metagenome</name>
    <dbReference type="NCBI Taxonomy" id="412755"/>
    <lineage>
        <taxon>unclassified sequences</taxon>
        <taxon>metagenomes</taxon>
        <taxon>ecological metagenomes</taxon>
    </lineage>
</organism>
<dbReference type="Pfam" id="PF02550">
    <property type="entry name" value="AcetylCoA_hydro"/>
    <property type="match status" value="1"/>
</dbReference>
<gene>
    <name evidence="2" type="ORF">S12H4_15768</name>
</gene>
<dbReference type="GO" id="GO:0008410">
    <property type="term" value="F:CoA-transferase activity"/>
    <property type="evidence" value="ECO:0007669"/>
    <property type="project" value="InterPro"/>
</dbReference>
<reference evidence="2" key="1">
    <citation type="journal article" date="2014" name="Front. Microbiol.">
        <title>High frequency of phylogenetically diverse reductive dehalogenase-homologous genes in deep subseafloor sedimentary metagenomes.</title>
        <authorList>
            <person name="Kawai M."/>
            <person name="Futagami T."/>
            <person name="Toyoda A."/>
            <person name="Takaki Y."/>
            <person name="Nishi S."/>
            <person name="Hori S."/>
            <person name="Arai W."/>
            <person name="Tsubouchi T."/>
            <person name="Morono Y."/>
            <person name="Uchiyama I."/>
            <person name="Ito T."/>
            <person name="Fujiyama A."/>
            <person name="Inagaki F."/>
            <person name="Takami H."/>
        </authorList>
    </citation>
    <scope>NUCLEOTIDE SEQUENCE</scope>
    <source>
        <strain evidence="2">Expedition CK06-06</strain>
    </source>
</reference>
<accession>X1U6T8</accession>
<comment type="caution">
    <text evidence="2">The sequence shown here is derived from an EMBL/GenBank/DDBJ whole genome shotgun (WGS) entry which is preliminary data.</text>
</comment>
<dbReference type="Gene3D" id="3.40.1080.10">
    <property type="entry name" value="Glutaconate Coenzyme A-transferase"/>
    <property type="match status" value="1"/>
</dbReference>
<dbReference type="InterPro" id="IPR037171">
    <property type="entry name" value="NagB/RpiA_transferase-like"/>
</dbReference>
<feature type="non-terminal residue" evidence="2">
    <location>
        <position position="65"/>
    </location>
</feature>
<evidence type="ECO:0000313" key="2">
    <source>
        <dbReference type="EMBL" id="GAI88004.1"/>
    </source>
</evidence>
<protein>
    <recommendedName>
        <fullName evidence="1">Acetyl-CoA hydrolase/transferase N-terminal domain-containing protein</fullName>
    </recommendedName>
</protein>
<dbReference type="InterPro" id="IPR003702">
    <property type="entry name" value="ActCoA_hydro_N"/>
</dbReference>
<proteinExistence type="predicted"/>
<dbReference type="SUPFAM" id="SSF100950">
    <property type="entry name" value="NagB/RpiA/CoA transferase-like"/>
    <property type="match status" value="1"/>
</dbReference>
<name>X1U6T8_9ZZZZ</name>
<dbReference type="AlphaFoldDB" id="X1U6T8"/>